<feature type="transmembrane region" description="Helical" evidence="1">
    <location>
        <begin position="36"/>
        <end position="59"/>
    </location>
</feature>
<dbReference type="AlphaFoldDB" id="A0A5C8PDA1"/>
<keyword evidence="1" id="KW-0472">Membrane</keyword>
<organism evidence="2 3">
    <name type="scientific">Vineibacter terrae</name>
    <dbReference type="NCBI Taxonomy" id="2586908"/>
    <lineage>
        <taxon>Bacteria</taxon>
        <taxon>Pseudomonadati</taxon>
        <taxon>Pseudomonadota</taxon>
        <taxon>Alphaproteobacteria</taxon>
        <taxon>Hyphomicrobiales</taxon>
        <taxon>Vineibacter</taxon>
    </lineage>
</organism>
<evidence type="ECO:0000313" key="3">
    <source>
        <dbReference type="Proteomes" id="UP000321638"/>
    </source>
</evidence>
<reference evidence="2 3" key="1">
    <citation type="submission" date="2019-06" db="EMBL/GenBank/DDBJ databases">
        <title>New taxonomy in bacterial strain CC-CFT640, isolated from vineyard.</title>
        <authorList>
            <person name="Lin S.-Y."/>
            <person name="Tsai C.-F."/>
            <person name="Young C.-C."/>
        </authorList>
    </citation>
    <scope>NUCLEOTIDE SEQUENCE [LARGE SCALE GENOMIC DNA]</scope>
    <source>
        <strain evidence="2 3">CC-CFT640</strain>
    </source>
</reference>
<feature type="transmembrane region" description="Helical" evidence="1">
    <location>
        <begin position="71"/>
        <end position="93"/>
    </location>
</feature>
<protein>
    <recommendedName>
        <fullName evidence="4">DUF4407 domain-containing protein</fullName>
    </recommendedName>
</protein>
<comment type="caution">
    <text evidence="2">The sequence shown here is derived from an EMBL/GenBank/DDBJ whole genome shotgun (WGS) entry which is preliminary data.</text>
</comment>
<evidence type="ECO:0008006" key="4">
    <source>
        <dbReference type="Google" id="ProtNLM"/>
    </source>
</evidence>
<keyword evidence="3" id="KW-1185">Reference proteome</keyword>
<gene>
    <name evidence="2" type="ORF">FHP25_28285</name>
</gene>
<proteinExistence type="predicted"/>
<feature type="transmembrane region" description="Helical" evidence="1">
    <location>
        <begin position="313"/>
        <end position="335"/>
    </location>
</feature>
<dbReference type="Proteomes" id="UP000321638">
    <property type="component" value="Unassembled WGS sequence"/>
</dbReference>
<evidence type="ECO:0000313" key="2">
    <source>
        <dbReference type="EMBL" id="TXL71772.1"/>
    </source>
</evidence>
<name>A0A5C8PDA1_9HYPH</name>
<accession>A0A5C8PDA1</accession>
<sequence length="360" mass="38008">MMQRLQLVVLVACAIAASVATFFGTRALVSHGVESVVVPFVTASVVGIGLGSIWHLLLGAVPKAQGTGTKAALSVLAGVLFLVAAAVSAWFVATAISGNTAVRTHMGEQIAQYRTALATAHSNVLVEQNVLAELTGSAAAFRSMADAEQQSGRLSGTKGEGAVVDRLRRVADVYDGLAREGRAVRDQADQFQHAGALALRQMDEIVSVAETSAVAQKRFAEAVGELQQAITQLQALSILPGIRRAGVVDVSATGLNPGQRRAMDNLQAELRQHAERLGQSVDALQRQKRPVQVISYRPMGPGEAVLEYGDRVVAGWAVGIGIDVLPLLLFVLLLISANDRLAQVQATESDNRRLQVVGND</sequence>
<dbReference type="RefSeq" id="WP_178133841.1">
    <property type="nucleotide sequence ID" value="NZ_VDUZ01000039.1"/>
</dbReference>
<evidence type="ECO:0000256" key="1">
    <source>
        <dbReference type="SAM" id="Phobius"/>
    </source>
</evidence>
<keyword evidence="1" id="KW-1133">Transmembrane helix</keyword>
<dbReference type="EMBL" id="VDUZ01000039">
    <property type="protein sequence ID" value="TXL71772.1"/>
    <property type="molecule type" value="Genomic_DNA"/>
</dbReference>
<keyword evidence="1" id="KW-0812">Transmembrane</keyword>